<name>B9W861_CANDC</name>
<dbReference type="GeneID" id="8044821"/>
<sequence>MGSDVYKLDRSADYLIPDTSIIAINSHLIKPVYRKEIKNLKELKLITYTLPVLSCYKHTAFNNESLFSTEMKRSYETMELCAVQIVTQIGAIMNHTWKYGENASHVAEQFVFLFDSIFHADLPLTSKLTDEQTRSFLLESFNDLYLHRQIQLIVHSIFLGLDKIELRNSIIEMLELKYEYKIPGHLFVVAVSSLGLQLYRNELERNHEYKLQKLNKVFRWKKKGDWHKLRRDESR</sequence>
<reference evidence="2 3" key="1">
    <citation type="journal article" date="2009" name="Genome Res.">
        <title>Comparative genomics of the fungal pathogens Candida dubliniensis and Candida albicans.</title>
        <authorList>
            <person name="Jackson A.P."/>
            <person name="Gamble J.A."/>
            <person name="Yeomans T."/>
            <person name="Moran G.P."/>
            <person name="Saunders D."/>
            <person name="Harris D."/>
            <person name="Aslett M."/>
            <person name="Barrell J.F."/>
            <person name="Butler G."/>
            <person name="Citiulo F."/>
            <person name="Coleman D.C."/>
            <person name="de Groot P.W.J."/>
            <person name="Goodwin T.J."/>
            <person name="Quail M.A."/>
            <person name="McQuillan J."/>
            <person name="Munro C.A."/>
            <person name="Pain A."/>
            <person name="Poulter R.T."/>
            <person name="Rajandream M.A."/>
            <person name="Renauld H."/>
            <person name="Spiering M.J."/>
            <person name="Tivey A."/>
            <person name="Gow N.A.R."/>
            <person name="Barrell B."/>
            <person name="Sullivan D.J."/>
            <person name="Berriman M."/>
        </authorList>
    </citation>
    <scope>NUCLEOTIDE SEQUENCE [LARGE SCALE GENOMIC DNA]</scope>
    <source>
        <strain evidence="3">CD36 / ATCC MYA-646 / CBS 7987 / NCPF 3949 / NRRL Y-17841</strain>
    </source>
</reference>
<dbReference type="RefSeq" id="XP_002417281.1">
    <property type="nucleotide sequence ID" value="XM_002417236.1"/>
</dbReference>
<gene>
    <name evidence="1" type="ordered locus">Cd36_06210</name>
    <name evidence="2" type="ORF">CD36_06210</name>
</gene>
<accession>B9W861</accession>
<organism evidence="2 3">
    <name type="scientific">Candida dubliniensis (strain CD36 / ATCC MYA-646 / CBS 7987 / NCPF 3949 / NRRL Y-17841)</name>
    <name type="common">Yeast</name>
    <dbReference type="NCBI Taxonomy" id="573826"/>
    <lineage>
        <taxon>Eukaryota</taxon>
        <taxon>Fungi</taxon>
        <taxon>Dikarya</taxon>
        <taxon>Ascomycota</taxon>
        <taxon>Saccharomycotina</taxon>
        <taxon>Pichiomycetes</taxon>
        <taxon>Debaryomycetaceae</taxon>
        <taxon>Candida/Lodderomyces clade</taxon>
        <taxon>Candida</taxon>
    </lineage>
</organism>
<dbReference type="EMBL" id="FM992688">
    <property type="protein sequence ID" value="CAX44904.1"/>
    <property type="molecule type" value="Genomic_DNA"/>
</dbReference>
<protein>
    <submittedName>
        <fullName evidence="2">Uncharacterized protein</fullName>
    </submittedName>
</protein>
<evidence type="ECO:0000313" key="2">
    <source>
        <dbReference type="EMBL" id="CAX44904.1"/>
    </source>
</evidence>
<dbReference type="VEuPathDB" id="FungiDB:CD36_06210"/>
<dbReference type="OrthoDB" id="4025109at2759"/>
<evidence type="ECO:0000313" key="1">
    <source>
        <dbReference type="CGD" id="CAL0000167134"/>
    </source>
</evidence>
<evidence type="ECO:0000313" key="3">
    <source>
        <dbReference type="Proteomes" id="UP000002605"/>
    </source>
</evidence>
<dbReference type="KEGG" id="cdu:CD36_06210"/>
<dbReference type="Proteomes" id="UP000002605">
    <property type="component" value="Chromosome 1"/>
</dbReference>
<proteinExistence type="predicted"/>
<dbReference type="AlphaFoldDB" id="B9W861"/>
<dbReference type="CGD" id="CAL0000167134">
    <property type="gene designation" value="Cd36_06210"/>
</dbReference>
<dbReference type="HOGENOM" id="CLU_1189772_0_0_1"/>
<keyword evidence="3" id="KW-1185">Reference proteome</keyword>